<dbReference type="Proteomes" id="UP000540412">
    <property type="component" value="Unassembled WGS sequence"/>
</dbReference>
<dbReference type="RefSeq" id="WP_040747067.1">
    <property type="nucleotide sequence ID" value="NZ_JACHIT010000002.1"/>
</dbReference>
<organism evidence="1 2">
    <name type="scientific">Nocardia transvalensis</name>
    <dbReference type="NCBI Taxonomy" id="37333"/>
    <lineage>
        <taxon>Bacteria</taxon>
        <taxon>Bacillati</taxon>
        <taxon>Actinomycetota</taxon>
        <taxon>Actinomycetes</taxon>
        <taxon>Mycobacteriales</taxon>
        <taxon>Nocardiaceae</taxon>
        <taxon>Nocardia</taxon>
    </lineage>
</organism>
<evidence type="ECO:0000313" key="1">
    <source>
        <dbReference type="EMBL" id="MBB5918691.1"/>
    </source>
</evidence>
<reference evidence="1 2" key="1">
    <citation type="submission" date="2020-08" db="EMBL/GenBank/DDBJ databases">
        <title>Sequencing the genomes of 1000 actinobacteria strains.</title>
        <authorList>
            <person name="Klenk H.-P."/>
        </authorList>
    </citation>
    <scope>NUCLEOTIDE SEQUENCE [LARGE SCALE GENOMIC DNA]</scope>
    <source>
        <strain evidence="1 2">DSM 43582</strain>
    </source>
</reference>
<accession>A0A7W9UMJ1</accession>
<protein>
    <submittedName>
        <fullName evidence="1">Uncharacterized protein</fullName>
    </submittedName>
</protein>
<evidence type="ECO:0000313" key="2">
    <source>
        <dbReference type="Proteomes" id="UP000540412"/>
    </source>
</evidence>
<proteinExistence type="predicted"/>
<keyword evidence="2" id="KW-1185">Reference proteome</keyword>
<dbReference type="AlphaFoldDB" id="A0A7W9UMJ1"/>
<dbReference type="EMBL" id="JACHIT010000002">
    <property type="protein sequence ID" value="MBB5918691.1"/>
    <property type="molecule type" value="Genomic_DNA"/>
</dbReference>
<name>A0A7W9UMJ1_9NOCA</name>
<sequence length="164" mass="17956">MIKVVYEAYPQHAGLDEPAPGYLLSEDPLQIAERLADVGFETAHLTGARWTRSEEDYTYTATIVEADGSNSAAAAEINAYLKATEIQQDVRHTLYAYVIHQNCGEGPVTRAEALRVAGSDTALEALTYLHHRSADIGVDEMLHSGFDVLALLHAEKELGLRSED</sequence>
<gene>
    <name evidence="1" type="ORF">BJY24_007603</name>
</gene>
<comment type="caution">
    <text evidence="1">The sequence shown here is derived from an EMBL/GenBank/DDBJ whole genome shotgun (WGS) entry which is preliminary data.</text>
</comment>